<dbReference type="Proteomes" id="UP000250043">
    <property type="component" value="Unassembled WGS sequence"/>
</dbReference>
<dbReference type="AlphaFoldDB" id="A0A8E2DI96"/>
<dbReference type="EMBL" id="KV723009">
    <property type="protein sequence ID" value="OCH83548.1"/>
    <property type="molecule type" value="Genomic_DNA"/>
</dbReference>
<keyword evidence="1" id="KW-1133">Transmembrane helix</keyword>
<feature type="transmembrane region" description="Helical" evidence="1">
    <location>
        <begin position="121"/>
        <end position="140"/>
    </location>
</feature>
<feature type="transmembrane region" description="Helical" evidence="1">
    <location>
        <begin position="85"/>
        <end position="106"/>
    </location>
</feature>
<gene>
    <name evidence="2" type="ORF">OBBRIDRAFT_840441</name>
</gene>
<proteinExistence type="predicted"/>
<dbReference type="PANTHER" id="PTHR37488:SF2">
    <property type="entry name" value="DUF1275 DOMAIN-CONTAINING PROTEIN"/>
    <property type="match status" value="1"/>
</dbReference>
<dbReference type="InterPro" id="IPR010699">
    <property type="entry name" value="DUF1275"/>
</dbReference>
<evidence type="ECO:0000313" key="2">
    <source>
        <dbReference type="EMBL" id="OCH83548.1"/>
    </source>
</evidence>
<feature type="transmembrane region" description="Helical" evidence="1">
    <location>
        <begin position="183"/>
        <end position="200"/>
    </location>
</feature>
<keyword evidence="1" id="KW-0472">Membrane</keyword>
<accession>A0A8E2DI96</accession>
<protein>
    <recommendedName>
        <fullName evidence="4">Cytochrome b561 domain-containing protein</fullName>
    </recommendedName>
</protein>
<dbReference type="Pfam" id="PF06912">
    <property type="entry name" value="DUF1275"/>
    <property type="match status" value="1"/>
</dbReference>
<dbReference type="PANTHER" id="PTHR37488">
    <property type="entry name" value="DUF1275 DOMAIN-CONTAINING PROTEIN"/>
    <property type="match status" value="1"/>
</dbReference>
<feature type="non-terminal residue" evidence="2">
    <location>
        <position position="1"/>
    </location>
</feature>
<evidence type="ECO:0008006" key="4">
    <source>
        <dbReference type="Google" id="ProtNLM"/>
    </source>
</evidence>
<organism evidence="2 3">
    <name type="scientific">Obba rivulosa</name>
    <dbReference type="NCBI Taxonomy" id="1052685"/>
    <lineage>
        <taxon>Eukaryota</taxon>
        <taxon>Fungi</taxon>
        <taxon>Dikarya</taxon>
        <taxon>Basidiomycota</taxon>
        <taxon>Agaricomycotina</taxon>
        <taxon>Agaricomycetes</taxon>
        <taxon>Polyporales</taxon>
        <taxon>Gelatoporiaceae</taxon>
        <taxon>Obba</taxon>
    </lineage>
</organism>
<reference evidence="2 3" key="1">
    <citation type="submission" date="2016-07" db="EMBL/GenBank/DDBJ databases">
        <title>Draft genome of the white-rot fungus Obba rivulosa 3A-2.</title>
        <authorList>
            <consortium name="DOE Joint Genome Institute"/>
            <person name="Miettinen O."/>
            <person name="Riley R."/>
            <person name="Acob R."/>
            <person name="Barry K."/>
            <person name="Cullen D."/>
            <person name="De Vries R."/>
            <person name="Hainaut M."/>
            <person name="Hatakka A."/>
            <person name="Henrissat B."/>
            <person name="Hilden K."/>
            <person name="Kuo R."/>
            <person name="Labutti K."/>
            <person name="Lipzen A."/>
            <person name="Makela M.R."/>
            <person name="Sandor L."/>
            <person name="Spatafora J.W."/>
            <person name="Grigoriev I.V."/>
            <person name="Hibbett D.S."/>
        </authorList>
    </citation>
    <scope>NUCLEOTIDE SEQUENCE [LARGE SCALE GENOMIC DNA]</scope>
    <source>
        <strain evidence="2 3">3A-2</strain>
    </source>
</reference>
<evidence type="ECO:0000256" key="1">
    <source>
        <dbReference type="SAM" id="Phobius"/>
    </source>
</evidence>
<feature type="transmembrane region" description="Helical" evidence="1">
    <location>
        <begin position="152"/>
        <end position="171"/>
    </location>
</feature>
<keyword evidence="3" id="KW-1185">Reference proteome</keyword>
<sequence>MDTSTRRLSRSDSVSSTAVFVWCALQTSNSVQFALPLARLSEGPPGHRDTSFHIADKQALTSLLAFIASAFQSRIGDRMEPKSHAWFFLGAFLQALFTMAAARAAWKGGQGSIADNRGDPAWSSALTFVALGFMSASMGLRGIMGKRVHTQFATTIVLTIAWCELMAYPKLFSLNYRVISRTHKVLGILALFVGGFAGMASDKRRV</sequence>
<name>A0A8E2DI96_9APHY</name>
<evidence type="ECO:0000313" key="3">
    <source>
        <dbReference type="Proteomes" id="UP000250043"/>
    </source>
</evidence>
<dbReference type="OrthoDB" id="5288586at2759"/>
<keyword evidence="1" id="KW-0812">Transmembrane</keyword>